<name>D6A458_STRV1</name>
<dbReference type="AlphaFoldDB" id="D6A458"/>
<feature type="region of interest" description="Disordered" evidence="1">
    <location>
        <begin position="1"/>
        <end position="26"/>
    </location>
</feature>
<feature type="compositionally biased region" description="Low complexity" evidence="1">
    <location>
        <begin position="17"/>
        <end position="26"/>
    </location>
</feature>
<reference evidence="3" key="1">
    <citation type="submission" date="2008-12" db="EMBL/GenBank/DDBJ databases">
        <title>Annotation of Streptomyces ghanaensis ATCC 14672.</title>
        <authorList>
            <consortium name="The Broad Institute Genome Sequencing Platform"/>
            <consortium name="Broad Institute Microbial Sequencing Center"/>
            <person name="Fischbach M."/>
            <person name="Ward D."/>
            <person name="Young S."/>
            <person name="Kodira C.D."/>
            <person name="Zeng Q."/>
            <person name="Koehrsen M."/>
            <person name="Godfrey P."/>
            <person name="Alvarado L."/>
            <person name="Berlin A.M."/>
            <person name="Borenstein D."/>
            <person name="Chen Z."/>
            <person name="Engels R."/>
            <person name="Freedman E."/>
            <person name="Gellesch M."/>
            <person name="Goldberg J."/>
            <person name="Griggs A."/>
            <person name="Gujja S."/>
            <person name="Heiman D.I."/>
            <person name="Hepburn T.A."/>
            <person name="Howarth C."/>
            <person name="Jen D."/>
            <person name="Larson L."/>
            <person name="Lewis B."/>
            <person name="Mehta T."/>
            <person name="Park D."/>
            <person name="Pearson M."/>
            <person name="Roberts A."/>
            <person name="Saif S."/>
            <person name="Shea T.D."/>
            <person name="Shenoy N."/>
            <person name="Sisk P."/>
            <person name="Stolte C."/>
            <person name="Sykes S.N."/>
            <person name="Walk T."/>
            <person name="White J."/>
            <person name="Yandava C."/>
            <person name="Straight P."/>
            <person name="Clardy J."/>
            <person name="Hung D."/>
            <person name="Kolter R."/>
            <person name="Mekalanos J."/>
            <person name="Walker S."/>
            <person name="Walsh C.T."/>
            <person name="Wieland B.L.C."/>
            <person name="Ilzarbe M."/>
            <person name="Galagan J."/>
            <person name="Nusbaum C."/>
            <person name="Birren B."/>
        </authorList>
    </citation>
    <scope>NUCLEOTIDE SEQUENCE [LARGE SCALE GENOMIC DNA]</scope>
    <source>
        <strain evidence="3">ATCC 14672 / DSM 40746 / JCM 4963 / KCTC 9882 / NRRL B-12104 / FH 1290</strain>
    </source>
</reference>
<proteinExistence type="predicted"/>
<dbReference type="EMBL" id="DS999641">
    <property type="protein sequence ID" value="EFE71612.2"/>
    <property type="molecule type" value="Genomic_DNA"/>
</dbReference>
<dbReference type="Proteomes" id="UP000003824">
    <property type="component" value="Unassembled WGS sequence"/>
</dbReference>
<accession>D6A458</accession>
<protein>
    <submittedName>
        <fullName evidence="2">Predicted protein</fullName>
    </submittedName>
</protein>
<evidence type="ECO:0000256" key="1">
    <source>
        <dbReference type="SAM" id="MobiDB-lite"/>
    </source>
</evidence>
<evidence type="ECO:0000313" key="2">
    <source>
        <dbReference type="EMBL" id="EFE71612.2"/>
    </source>
</evidence>
<sequence>MNRSAHAGHPGRPGARTQSGIAQATGAQAASFAAAVVAEIPRTAPLPGTAQGVPRRSPPRFRRALISAAS</sequence>
<gene>
    <name evidence="2" type="ORF">SSFG_06848</name>
</gene>
<evidence type="ECO:0000313" key="3">
    <source>
        <dbReference type="Proteomes" id="UP000003824"/>
    </source>
</evidence>
<organism evidence="2 3">
    <name type="scientific">Streptomyces viridosporus (strain ATCC 14672 / DSM 40746 / JCM 4963 / KCTC 9882 / NRRL B-12104 / FH 1290)</name>
    <name type="common">Streptomyces ghanaensis</name>
    <dbReference type="NCBI Taxonomy" id="566461"/>
    <lineage>
        <taxon>Bacteria</taxon>
        <taxon>Bacillati</taxon>
        <taxon>Actinomycetota</taxon>
        <taxon>Actinomycetes</taxon>
        <taxon>Kitasatosporales</taxon>
        <taxon>Streptomycetaceae</taxon>
        <taxon>Streptomyces</taxon>
    </lineage>
</organism>